<dbReference type="STRING" id="930990.A0A067MPE1"/>
<keyword evidence="6" id="KW-1185">Reference proteome</keyword>
<dbReference type="EMBL" id="KL198027">
    <property type="protein sequence ID" value="KDQ16580.1"/>
    <property type="molecule type" value="Genomic_DNA"/>
</dbReference>
<dbReference type="GO" id="GO:0000774">
    <property type="term" value="F:adenyl-nucleotide exchange factor activity"/>
    <property type="evidence" value="ECO:0007669"/>
    <property type="project" value="TreeGrafter"/>
</dbReference>
<name>A0A067MPE1_BOTB1</name>
<evidence type="ECO:0000313" key="6">
    <source>
        <dbReference type="Proteomes" id="UP000027195"/>
    </source>
</evidence>
<dbReference type="GO" id="GO:0005783">
    <property type="term" value="C:endoplasmic reticulum"/>
    <property type="evidence" value="ECO:0007669"/>
    <property type="project" value="TreeGrafter"/>
</dbReference>
<dbReference type="InterPro" id="IPR011989">
    <property type="entry name" value="ARM-like"/>
</dbReference>
<protein>
    <recommendedName>
        <fullName evidence="4">Nucleotide exchange factor Fes1 domain-containing protein</fullName>
    </recommendedName>
</protein>
<dbReference type="InterPro" id="IPR013918">
    <property type="entry name" value="Nucleotide_exch_fac_Fes1"/>
</dbReference>
<evidence type="ECO:0000256" key="2">
    <source>
        <dbReference type="ARBA" id="ARBA00022737"/>
    </source>
</evidence>
<dbReference type="SUPFAM" id="SSF48371">
    <property type="entry name" value="ARM repeat"/>
    <property type="match status" value="1"/>
</dbReference>
<dbReference type="OrthoDB" id="10250458at2759"/>
<dbReference type="InterPro" id="IPR016024">
    <property type="entry name" value="ARM-type_fold"/>
</dbReference>
<evidence type="ECO:0000259" key="4">
    <source>
        <dbReference type="Pfam" id="PF08609"/>
    </source>
</evidence>
<dbReference type="HOGENOM" id="CLU_046722_0_0_1"/>
<accession>A0A067MPE1</accession>
<dbReference type="PANTHER" id="PTHR19316">
    <property type="entry name" value="PROTEIN FOLDING REGULATOR"/>
    <property type="match status" value="1"/>
</dbReference>
<gene>
    <name evidence="5" type="ORF">BOTBODRAFT_107021</name>
</gene>
<feature type="compositionally biased region" description="Polar residues" evidence="3">
    <location>
        <begin position="215"/>
        <end position="224"/>
    </location>
</feature>
<dbReference type="FunCoup" id="A0A067MPE1">
    <property type="interactions" value="349"/>
</dbReference>
<organism evidence="5 6">
    <name type="scientific">Botryobasidium botryosum (strain FD-172 SS1)</name>
    <dbReference type="NCBI Taxonomy" id="930990"/>
    <lineage>
        <taxon>Eukaryota</taxon>
        <taxon>Fungi</taxon>
        <taxon>Dikarya</taxon>
        <taxon>Basidiomycota</taxon>
        <taxon>Agaricomycotina</taxon>
        <taxon>Agaricomycetes</taxon>
        <taxon>Cantharellales</taxon>
        <taxon>Botryobasidiaceae</taxon>
        <taxon>Botryobasidium</taxon>
    </lineage>
</organism>
<proteinExistence type="inferred from homology"/>
<dbReference type="InParanoid" id="A0A067MPE1"/>
<feature type="region of interest" description="Disordered" evidence="3">
    <location>
        <begin position="208"/>
        <end position="246"/>
    </location>
</feature>
<dbReference type="Pfam" id="PF08609">
    <property type="entry name" value="Fes1"/>
    <property type="match status" value="1"/>
</dbReference>
<sequence length="339" mass="36772">MQSLLRWSIENSTPGDAPSGPPRSIQDLDPAIIDHILGKPDAVLMKEALEGAMDLNRDESSRVTSLDDLEMLIENLDNANDLQTLKMWEPIISLVSSPSDAIRLNALWVLGTAIQNNPKAQSAFMSYDPLPTILSVISSTETNSSAQTRSKAIYCLSGALKHNAPAVDKMQELGGWNVLNNALLDSDISVRRKTAFLLNTLLIQDKPEEDEDTLQDQNQPTRVNLSAPFPSDAASPLPTSTSKTTRDALASSGIFRTLLTSLVSPTPHGPDGDDVELDVDYSEKALRTVVTYLQAGGPVGSDEKKLLEELVEVVRKKLASGSDEWNAGQEELSVLEKAL</sequence>
<dbReference type="PANTHER" id="PTHR19316:SF18">
    <property type="entry name" value="HSP70-BINDING PROTEIN 1"/>
    <property type="match status" value="1"/>
</dbReference>
<dbReference type="InterPro" id="IPR050693">
    <property type="entry name" value="Hsp70_NEF-Inhibitors"/>
</dbReference>
<evidence type="ECO:0000256" key="1">
    <source>
        <dbReference type="ARBA" id="ARBA00011045"/>
    </source>
</evidence>
<reference evidence="6" key="1">
    <citation type="journal article" date="2014" name="Proc. Natl. Acad. Sci. U.S.A.">
        <title>Extensive sampling of basidiomycete genomes demonstrates inadequacy of the white-rot/brown-rot paradigm for wood decay fungi.</title>
        <authorList>
            <person name="Riley R."/>
            <person name="Salamov A.A."/>
            <person name="Brown D.W."/>
            <person name="Nagy L.G."/>
            <person name="Floudas D."/>
            <person name="Held B.W."/>
            <person name="Levasseur A."/>
            <person name="Lombard V."/>
            <person name="Morin E."/>
            <person name="Otillar R."/>
            <person name="Lindquist E.A."/>
            <person name="Sun H."/>
            <person name="LaButti K.M."/>
            <person name="Schmutz J."/>
            <person name="Jabbour D."/>
            <person name="Luo H."/>
            <person name="Baker S.E."/>
            <person name="Pisabarro A.G."/>
            <person name="Walton J.D."/>
            <person name="Blanchette R.A."/>
            <person name="Henrissat B."/>
            <person name="Martin F."/>
            <person name="Cullen D."/>
            <person name="Hibbett D.S."/>
            <person name="Grigoriev I.V."/>
        </authorList>
    </citation>
    <scope>NUCLEOTIDE SEQUENCE [LARGE SCALE GENOMIC DNA]</scope>
    <source>
        <strain evidence="6">FD-172 SS1</strain>
    </source>
</reference>
<comment type="similarity">
    <text evidence="1">Belongs to the FES1 family.</text>
</comment>
<keyword evidence="2" id="KW-0677">Repeat</keyword>
<dbReference type="AlphaFoldDB" id="A0A067MPE1"/>
<evidence type="ECO:0000313" key="5">
    <source>
        <dbReference type="EMBL" id="KDQ16580.1"/>
    </source>
</evidence>
<feature type="domain" description="Nucleotide exchange factor Fes1" evidence="4">
    <location>
        <begin position="1"/>
        <end position="82"/>
    </location>
</feature>
<evidence type="ECO:0000256" key="3">
    <source>
        <dbReference type="SAM" id="MobiDB-lite"/>
    </source>
</evidence>
<dbReference type="Proteomes" id="UP000027195">
    <property type="component" value="Unassembled WGS sequence"/>
</dbReference>
<dbReference type="Gene3D" id="1.25.10.10">
    <property type="entry name" value="Leucine-rich Repeat Variant"/>
    <property type="match status" value="1"/>
</dbReference>